<dbReference type="Gramene" id="AET5Gv20617300.1">
    <property type="protein sequence ID" value="AET5Gv20617300.1"/>
    <property type="gene ID" value="AET5Gv20617300"/>
</dbReference>
<dbReference type="InterPro" id="IPR026960">
    <property type="entry name" value="RVT-Znf"/>
</dbReference>
<accession>A0A453L3Z7</accession>
<feature type="domain" description="Reverse transcriptase zinc-binding" evidence="1">
    <location>
        <begin position="2"/>
        <end position="48"/>
    </location>
</feature>
<keyword evidence="3" id="KW-1185">Reference proteome</keyword>
<reference evidence="3" key="1">
    <citation type="journal article" date="2014" name="Science">
        <title>Ancient hybridizations among the ancestral genomes of bread wheat.</title>
        <authorList>
            <consortium name="International Wheat Genome Sequencing Consortium,"/>
            <person name="Marcussen T."/>
            <person name="Sandve S.R."/>
            <person name="Heier L."/>
            <person name="Spannagl M."/>
            <person name="Pfeifer M."/>
            <person name="Jakobsen K.S."/>
            <person name="Wulff B.B."/>
            <person name="Steuernagel B."/>
            <person name="Mayer K.F."/>
            <person name="Olsen O.A."/>
        </authorList>
    </citation>
    <scope>NUCLEOTIDE SEQUENCE [LARGE SCALE GENOMIC DNA]</scope>
    <source>
        <strain evidence="3">cv. AL8/78</strain>
    </source>
</reference>
<reference evidence="3" key="2">
    <citation type="journal article" date="2017" name="Nat. Plants">
        <title>The Aegilops tauschii genome reveals multiple impacts of transposons.</title>
        <authorList>
            <person name="Zhao G."/>
            <person name="Zou C."/>
            <person name="Li K."/>
            <person name="Wang K."/>
            <person name="Li T."/>
            <person name="Gao L."/>
            <person name="Zhang X."/>
            <person name="Wang H."/>
            <person name="Yang Z."/>
            <person name="Liu X."/>
            <person name="Jiang W."/>
            <person name="Mao L."/>
            <person name="Kong X."/>
            <person name="Jiao Y."/>
            <person name="Jia J."/>
        </authorList>
    </citation>
    <scope>NUCLEOTIDE SEQUENCE [LARGE SCALE GENOMIC DNA]</scope>
    <source>
        <strain evidence="3">cv. AL8/78</strain>
    </source>
</reference>
<proteinExistence type="predicted"/>
<protein>
    <recommendedName>
        <fullName evidence="1">Reverse transcriptase zinc-binding domain-containing protein</fullName>
    </recommendedName>
</protein>
<dbReference type="AlphaFoldDB" id="A0A453L3Z7"/>
<evidence type="ECO:0000313" key="3">
    <source>
        <dbReference type="Proteomes" id="UP000015105"/>
    </source>
</evidence>
<evidence type="ECO:0000259" key="1">
    <source>
        <dbReference type="Pfam" id="PF13966"/>
    </source>
</evidence>
<evidence type="ECO:0000313" key="2">
    <source>
        <dbReference type="EnsemblPlants" id="AET5Gv20617300.1"/>
    </source>
</evidence>
<reference evidence="2" key="5">
    <citation type="journal article" date="2021" name="G3 (Bethesda)">
        <title>Aegilops tauschii genome assembly Aet v5.0 features greater sequence contiguity and improved annotation.</title>
        <authorList>
            <person name="Wang L."/>
            <person name="Zhu T."/>
            <person name="Rodriguez J.C."/>
            <person name="Deal K.R."/>
            <person name="Dubcovsky J."/>
            <person name="McGuire P.E."/>
            <person name="Lux T."/>
            <person name="Spannagl M."/>
            <person name="Mayer K.F.X."/>
            <person name="Baldrich P."/>
            <person name="Meyers B.C."/>
            <person name="Huo N."/>
            <person name="Gu Y.Q."/>
            <person name="Zhou H."/>
            <person name="Devos K.M."/>
            <person name="Bennetzen J.L."/>
            <person name="Unver T."/>
            <person name="Budak H."/>
            <person name="Gulick P.J."/>
            <person name="Galiba G."/>
            <person name="Kalapos B."/>
            <person name="Nelson D.R."/>
            <person name="Li P."/>
            <person name="You F.M."/>
            <person name="Luo M.C."/>
            <person name="Dvorak J."/>
        </authorList>
    </citation>
    <scope>NUCLEOTIDE SEQUENCE [LARGE SCALE GENOMIC DNA]</scope>
    <source>
        <strain evidence="2">cv. AL8/78</strain>
    </source>
</reference>
<dbReference type="Pfam" id="PF13966">
    <property type="entry name" value="zf-RVT"/>
    <property type="match status" value="1"/>
</dbReference>
<dbReference type="Proteomes" id="UP000015105">
    <property type="component" value="Chromosome 5D"/>
</dbReference>
<organism evidence="2 3">
    <name type="scientific">Aegilops tauschii subsp. strangulata</name>
    <name type="common">Goatgrass</name>
    <dbReference type="NCBI Taxonomy" id="200361"/>
    <lineage>
        <taxon>Eukaryota</taxon>
        <taxon>Viridiplantae</taxon>
        <taxon>Streptophyta</taxon>
        <taxon>Embryophyta</taxon>
        <taxon>Tracheophyta</taxon>
        <taxon>Spermatophyta</taxon>
        <taxon>Magnoliopsida</taxon>
        <taxon>Liliopsida</taxon>
        <taxon>Poales</taxon>
        <taxon>Poaceae</taxon>
        <taxon>BOP clade</taxon>
        <taxon>Pooideae</taxon>
        <taxon>Triticodae</taxon>
        <taxon>Triticeae</taxon>
        <taxon>Triticinae</taxon>
        <taxon>Aegilops</taxon>
    </lineage>
</organism>
<reference evidence="2" key="3">
    <citation type="journal article" date="2017" name="Nature">
        <title>Genome sequence of the progenitor of the wheat D genome Aegilops tauschii.</title>
        <authorList>
            <person name="Luo M.C."/>
            <person name="Gu Y.Q."/>
            <person name="Puiu D."/>
            <person name="Wang H."/>
            <person name="Twardziok S.O."/>
            <person name="Deal K.R."/>
            <person name="Huo N."/>
            <person name="Zhu T."/>
            <person name="Wang L."/>
            <person name="Wang Y."/>
            <person name="McGuire P.E."/>
            <person name="Liu S."/>
            <person name="Long H."/>
            <person name="Ramasamy R.K."/>
            <person name="Rodriguez J.C."/>
            <person name="Van S.L."/>
            <person name="Yuan L."/>
            <person name="Wang Z."/>
            <person name="Xia Z."/>
            <person name="Xiao L."/>
            <person name="Anderson O.D."/>
            <person name="Ouyang S."/>
            <person name="Liang Y."/>
            <person name="Zimin A.V."/>
            <person name="Pertea G."/>
            <person name="Qi P."/>
            <person name="Bennetzen J.L."/>
            <person name="Dai X."/>
            <person name="Dawson M.W."/>
            <person name="Muller H.G."/>
            <person name="Kugler K."/>
            <person name="Rivarola-Duarte L."/>
            <person name="Spannagl M."/>
            <person name="Mayer K.F.X."/>
            <person name="Lu F.H."/>
            <person name="Bevan M.W."/>
            <person name="Leroy P."/>
            <person name="Li P."/>
            <person name="You F.M."/>
            <person name="Sun Q."/>
            <person name="Liu Z."/>
            <person name="Lyons E."/>
            <person name="Wicker T."/>
            <person name="Salzberg S.L."/>
            <person name="Devos K.M."/>
            <person name="Dvorak J."/>
        </authorList>
    </citation>
    <scope>NUCLEOTIDE SEQUENCE [LARGE SCALE GENOMIC DNA]</scope>
    <source>
        <strain evidence="2">cv. AL8/78</strain>
    </source>
</reference>
<sequence>SDRLNTRNMLKRRHYNIGDNLDCLLCGQHVEETAEHLFFRCTFSGTCWNELNISWPVNGNRLDMTMHLKTLHHS</sequence>
<dbReference type="EnsemblPlants" id="AET5Gv20617300.1">
    <property type="protein sequence ID" value="AET5Gv20617300.1"/>
    <property type="gene ID" value="AET5Gv20617300"/>
</dbReference>
<name>A0A453L3Z7_AEGTS</name>
<reference evidence="2" key="4">
    <citation type="submission" date="2019-03" db="UniProtKB">
        <authorList>
            <consortium name="EnsemblPlants"/>
        </authorList>
    </citation>
    <scope>IDENTIFICATION</scope>
</reference>